<proteinExistence type="inferred from homology"/>
<dbReference type="RefSeq" id="WP_279246304.1">
    <property type="nucleotide sequence ID" value="NZ_SHNN01000003.1"/>
</dbReference>
<comment type="caution">
    <text evidence="10">The sequence shown here is derived from an EMBL/GenBank/DDBJ whole genome shotgun (WGS) entry which is preliminary data.</text>
</comment>
<accession>A0ABT3TKH2</accession>
<comment type="subcellular location">
    <subcellularLocation>
        <location evidence="1">Cell inner membrane</location>
        <topology evidence="1">Multi-pass membrane protein</topology>
    </subcellularLocation>
</comment>
<name>A0ABT3TKH2_9GAMM</name>
<dbReference type="InterPro" id="IPR017779">
    <property type="entry name" value="ABC_UrtB_bac"/>
</dbReference>
<keyword evidence="11" id="KW-1185">Reference proteome</keyword>
<keyword evidence="2" id="KW-0813">Transport</keyword>
<feature type="transmembrane region" description="Helical" evidence="9">
    <location>
        <begin position="319"/>
        <end position="339"/>
    </location>
</feature>
<feature type="transmembrane region" description="Helical" evidence="9">
    <location>
        <begin position="487"/>
        <end position="511"/>
    </location>
</feature>
<dbReference type="InterPro" id="IPR052157">
    <property type="entry name" value="BCAA_transport_permease"/>
</dbReference>
<reference evidence="10" key="1">
    <citation type="submission" date="2019-02" db="EMBL/GenBank/DDBJ databases">
        <authorList>
            <person name="Li S.-H."/>
        </authorList>
    </citation>
    <scope>NUCLEOTIDE SEQUENCE</scope>
    <source>
        <strain evidence="10">IMCC14734</strain>
    </source>
</reference>
<evidence type="ECO:0000256" key="6">
    <source>
        <dbReference type="ARBA" id="ARBA00022989"/>
    </source>
</evidence>
<dbReference type="Pfam" id="PF02653">
    <property type="entry name" value="BPD_transp_2"/>
    <property type="match status" value="1"/>
</dbReference>
<keyword evidence="4 9" id="KW-0812">Transmembrane</keyword>
<keyword evidence="5" id="KW-0029">Amino-acid transport</keyword>
<dbReference type="CDD" id="cd06582">
    <property type="entry name" value="TM_PBP1_LivH_like"/>
    <property type="match status" value="1"/>
</dbReference>
<keyword evidence="7 9" id="KW-0472">Membrane</keyword>
<evidence type="ECO:0000256" key="4">
    <source>
        <dbReference type="ARBA" id="ARBA00022692"/>
    </source>
</evidence>
<protein>
    <submittedName>
        <fullName evidence="10">Urea ABC transporter permease subunit UrtB</fullName>
    </submittedName>
</protein>
<dbReference type="PANTHER" id="PTHR11795:SF447">
    <property type="entry name" value="ABC TRANSPORTER PERMEASE PROTEIN"/>
    <property type="match status" value="1"/>
</dbReference>
<keyword evidence="6 9" id="KW-1133">Transmembrane helix</keyword>
<evidence type="ECO:0000313" key="11">
    <source>
        <dbReference type="Proteomes" id="UP001143362"/>
    </source>
</evidence>
<dbReference type="InterPro" id="IPR001851">
    <property type="entry name" value="ABC_transp_permease"/>
</dbReference>
<evidence type="ECO:0000256" key="5">
    <source>
        <dbReference type="ARBA" id="ARBA00022970"/>
    </source>
</evidence>
<organism evidence="10 11">
    <name type="scientific">Candidatus Litorirhabdus singularis</name>
    <dbReference type="NCBI Taxonomy" id="2518993"/>
    <lineage>
        <taxon>Bacteria</taxon>
        <taxon>Pseudomonadati</taxon>
        <taxon>Pseudomonadota</taxon>
        <taxon>Gammaproteobacteria</taxon>
        <taxon>Cellvibrionales</taxon>
        <taxon>Halieaceae</taxon>
        <taxon>Candidatus Litorirhabdus</taxon>
    </lineage>
</organism>
<gene>
    <name evidence="10" type="primary">urtB</name>
    <name evidence="10" type="ORF">EYC98_15565</name>
</gene>
<dbReference type="NCBIfam" id="TIGR03409">
    <property type="entry name" value="urea_trans_UrtB"/>
    <property type="match status" value="1"/>
</dbReference>
<dbReference type="Proteomes" id="UP001143362">
    <property type="component" value="Unassembled WGS sequence"/>
</dbReference>
<evidence type="ECO:0000256" key="3">
    <source>
        <dbReference type="ARBA" id="ARBA00022475"/>
    </source>
</evidence>
<dbReference type="PANTHER" id="PTHR11795">
    <property type="entry name" value="BRANCHED-CHAIN AMINO ACID TRANSPORT SYSTEM PERMEASE PROTEIN LIVH"/>
    <property type="match status" value="1"/>
</dbReference>
<evidence type="ECO:0000313" key="10">
    <source>
        <dbReference type="EMBL" id="MCX2982280.1"/>
    </source>
</evidence>
<evidence type="ECO:0000256" key="9">
    <source>
        <dbReference type="SAM" id="Phobius"/>
    </source>
</evidence>
<feature type="transmembrane region" description="Helical" evidence="9">
    <location>
        <begin position="403"/>
        <end position="420"/>
    </location>
</feature>
<evidence type="ECO:0000256" key="2">
    <source>
        <dbReference type="ARBA" id="ARBA00022448"/>
    </source>
</evidence>
<evidence type="ECO:0000256" key="8">
    <source>
        <dbReference type="ARBA" id="ARBA00037998"/>
    </source>
</evidence>
<dbReference type="EMBL" id="SHNN01000003">
    <property type="protein sequence ID" value="MCX2982280.1"/>
    <property type="molecule type" value="Genomic_DNA"/>
</dbReference>
<comment type="similarity">
    <text evidence="8">Belongs to the binding-protein-dependent transport system permease family. LivHM subfamily.</text>
</comment>
<feature type="transmembrane region" description="Helical" evidence="9">
    <location>
        <begin position="264"/>
        <end position="291"/>
    </location>
</feature>
<evidence type="ECO:0000256" key="1">
    <source>
        <dbReference type="ARBA" id="ARBA00004429"/>
    </source>
</evidence>
<keyword evidence="3" id="KW-1003">Cell membrane</keyword>
<feature type="transmembrane region" description="Helical" evidence="9">
    <location>
        <begin position="517"/>
        <end position="536"/>
    </location>
</feature>
<sequence length="552" mass="59771">MNKLPIHYFLSLVIAVFGVVYSQQSAAESSTPNPSVTLAELSEPLVGANLRKMPALVERLELEAGTTALPVLEALLAGELYYQRSDKRLVRAVSQTEGGFQISDVFSTDALGSVAKKQIRKVKLNNALRVQLRAAIGRLTLLSDDPKLRLTAIENMLKKPDQANLELLQQARAQETDSDIVDLLNEALALNLLIAATDRQPRLQALRELEGSLQPAVRNALQALVALDADAQPLEQDIVVFTSASRLLDKIDGKLGFYAFLETLFFGLSLGSVLLLIATGLAITFGVMGVINMAHGELIMLGAYTTYVVQLLMPNHIEYSLLVAVPAAFLVSGLVGILIERSVIRFLHGRPLETLLATFGVSLILQQAVRSIFSPLNRQVATPEWMSGSLEINSIFSLTYNRLYVFLFALLVFVLLQLILKRTTLGLNVRAVSQNRSMAKAMGVKTDWVDAMTFGLGSGVAGLAGVALSQLTNVGPNLGQAYIIDSFMVVVFGGVGNLWGTLVAGLSLGVFTKFLEPATGAVMAKILVLVFIVLFIQKRPRGLFPQQGRAAE</sequence>
<evidence type="ECO:0000256" key="7">
    <source>
        <dbReference type="ARBA" id="ARBA00023136"/>
    </source>
</evidence>